<evidence type="ECO:0000256" key="2">
    <source>
        <dbReference type="ARBA" id="ARBA00023015"/>
    </source>
</evidence>
<feature type="compositionally biased region" description="Pro residues" evidence="5">
    <location>
        <begin position="229"/>
        <end position="248"/>
    </location>
</feature>
<keyword evidence="3" id="KW-0804">Transcription</keyword>
<feature type="compositionally biased region" description="Basic and acidic residues" evidence="5">
    <location>
        <begin position="517"/>
        <end position="533"/>
    </location>
</feature>
<dbReference type="GO" id="GO:0046982">
    <property type="term" value="F:protein heterodimerization activity"/>
    <property type="evidence" value="ECO:0007669"/>
    <property type="project" value="InterPro"/>
</dbReference>
<feature type="region of interest" description="Disordered" evidence="5">
    <location>
        <begin position="120"/>
        <end position="271"/>
    </location>
</feature>
<evidence type="ECO:0000256" key="3">
    <source>
        <dbReference type="ARBA" id="ARBA00023163"/>
    </source>
</evidence>
<sequence>MDAGASKILETVTLKVLHAHGFSKASTQANLVFADLLSRYLSVAAATVGQYAEHAGRRSIAPQDAVEAFDDMGTSVKELQDYCAVNARDMARYAVHSTKRLEDLNEFRAQLAVGLSHDEDDVTPLEWGPVPDAVASEEEDESEYDEVNTPSDELAKADVMLVDNEDPDADGEEDVRVHEPPDALLKDSLSRRRSTPPLPLSPVSNPSTPQSRKRRRTDNWQPPEYIPDWLPPFPTGEPPQATPAPAAPSDPAAMTNGSLKTERPDTPPLQAQVSTASSSADYHTVVPYDQSTLASVPTWHLPSETPPLDTTFAKLEPPLPAGQQLLLEAYHHILTHPPPARVAAVNPGRYRVALALIQQMDKYNRWDAPTTLYGSTAPNPPRVTAMPPSYAVPIAKRPGAGTPDSSGSGKESGEKEEEKRALPGAYTRHIAPPESVTPMLSKPMSRIPALAKDVLPQTVYIRSSRIQHPPVLQRGNQKLTYGPGVNAPWNSSFNPTPAAPPAAGKGKDGAANGLPNGKDKGGDKGADGEKPRVLPDARLYATWNYEQKRFDEPLVVRRRVGSIAVPRMERARSESTNA</sequence>
<feature type="compositionally biased region" description="Acidic residues" evidence="5">
    <location>
        <begin position="163"/>
        <end position="173"/>
    </location>
</feature>
<evidence type="ECO:0000313" key="8">
    <source>
        <dbReference type="Proteomes" id="UP000256964"/>
    </source>
</evidence>
<feature type="compositionally biased region" description="Basic and acidic residues" evidence="5">
    <location>
        <begin position="411"/>
        <end position="421"/>
    </location>
</feature>
<comment type="subcellular location">
    <subcellularLocation>
        <location evidence="1">Nucleus</location>
    </subcellularLocation>
</comment>
<name>A0A371CLY8_9APHY</name>
<feature type="compositionally biased region" description="Low complexity" evidence="5">
    <location>
        <begin position="501"/>
        <end position="513"/>
    </location>
</feature>
<dbReference type="OrthoDB" id="436852at2759"/>
<evidence type="ECO:0000259" key="6">
    <source>
        <dbReference type="SMART" id="SM00576"/>
    </source>
</evidence>
<feature type="compositionally biased region" description="Acidic residues" evidence="5">
    <location>
        <begin position="135"/>
        <end position="146"/>
    </location>
</feature>
<evidence type="ECO:0000256" key="5">
    <source>
        <dbReference type="SAM" id="MobiDB-lite"/>
    </source>
</evidence>
<evidence type="ECO:0000256" key="1">
    <source>
        <dbReference type="ARBA" id="ARBA00004123"/>
    </source>
</evidence>
<accession>A0A371CLY8</accession>
<feature type="region of interest" description="Disordered" evidence="5">
    <location>
        <begin position="392"/>
        <end position="439"/>
    </location>
</feature>
<gene>
    <name evidence="7" type="ORF">OH76DRAFT_1412256</name>
</gene>
<dbReference type="Pfam" id="PF07524">
    <property type="entry name" value="Bromo_TP"/>
    <property type="match status" value="1"/>
</dbReference>
<feature type="domain" description="Bromodomain associated" evidence="6">
    <location>
        <begin position="2"/>
        <end position="78"/>
    </location>
</feature>
<dbReference type="GO" id="GO:0005634">
    <property type="term" value="C:nucleus"/>
    <property type="evidence" value="ECO:0007669"/>
    <property type="project" value="UniProtKB-SubCell"/>
</dbReference>
<reference evidence="7 8" key="1">
    <citation type="journal article" date="2018" name="Biotechnol. Biofuels">
        <title>Integrative visual omics of the white-rot fungus Polyporus brumalis exposes the biotechnological potential of its oxidative enzymes for delignifying raw plant biomass.</title>
        <authorList>
            <person name="Miyauchi S."/>
            <person name="Rancon A."/>
            <person name="Drula E."/>
            <person name="Hage H."/>
            <person name="Chaduli D."/>
            <person name="Favel A."/>
            <person name="Grisel S."/>
            <person name="Henrissat B."/>
            <person name="Herpoel-Gimbert I."/>
            <person name="Ruiz-Duenas F.J."/>
            <person name="Chevret D."/>
            <person name="Hainaut M."/>
            <person name="Lin J."/>
            <person name="Wang M."/>
            <person name="Pangilinan J."/>
            <person name="Lipzen A."/>
            <person name="Lesage-Meessen L."/>
            <person name="Navarro D."/>
            <person name="Riley R."/>
            <person name="Grigoriev I.V."/>
            <person name="Zhou S."/>
            <person name="Raouche S."/>
            <person name="Rosso M.N."/>
        </authorList>
    </citation>
    <scope>NUCLEOTIDE SEQUENCE [LARGE SCALE GENOMIC DNA]</scope>
    <source>
        <strain evidence="7 8">BRFM 1820</strain>
    </source>
</reference>
<dbReference type="CDD" id="cd00076">
    <property type="entry name" value="HFD_SF"/>
    <property type="match status" value="1"/>
</dbReference>
<dbReference type="SMART" id="SM00576">
    <property type="entry name" value="BTP"/>
    <property type="match status" value="1"/>
</dbReference>
<dbReference type="Gene3D" id="1.10.20.10">
    <property type="entry name" value="Histone, subunit A"/>
    <property type="match status" value="1"/>
</dbReference>
<dbReference type="InterPro" id="IPR006565">
    <property type="entry name" value="BTP"/>
</dbReference>
<dbReference type="EMBL" id="KZ857517">
    <property type="protein sequence ID" value="RDX41285.1"/>
    <property type="molecule type" value="Genomic_DNA"/>
</dbReference>
<feature type="compositionally biased region" description="Basic and acidic residues" evidence="5">
    <location>
        <begin position="174"/>
        <end position="190"/>
    </location>
</feature>
<dbReference type="Proteomes" id="UP000256964">
    <property type="component" value="Unassembled WGS sequence"/>
</dbReference>
<dbReference type="AlphaFoldDB" id="A0A371CLY8"/>
<keyword evidence="2" id="KW-0805">Transcription regulation</keyword>
<keyword evidence="4" id="KW-0539">Nucleus</keyword>
<protein>
    <recommendedName>
        <fullName evidence="6">Bromodomain associated domain-containing protein</fullName>
    </recommendedName>
</protein>
<feature type="region of interest" description="Disordered" evidence="5">
    <location>
        <begin position="482"/>
        <end position="533"/>
    </location>
</feature>
<organism evidence="7 8">
    <name type="scientific">Lentinus brumalis</name>
    <dbReference type="NCBI Taxonomy" id="2498619"/>
    <lineage>
        <taxon>Eukaryota</taxon>
        <taxon>Fungi</taxon>
        <taxon>Dikarya</taxon>
        <taxon>Basidiomycota</taxon>
        <taxon>Agaricomycotina</taxon>
        <taxon>Agaricomycetes</taxon>
        <taxon>Polyporales</taxon>
        <taxon>Polyporaceae</taxon>
        <taxon>Lentinus</taxon>
    </lineage>
</organism>
<dbReference type="InterPro" id="IPR009072">
    <property type="entry name" value="Histone-fold"/>
</dbReference>
<keyword evidence="8" id="KW-1185">Reference proteome</keyword>
<evidence type="ECO:0000256" key="4">
    <source>
        <dbReference type="ARBA" id="ARBA00023242"/>
    </source>
</evidence>
<proteinExistence type="predicted"/>
<dbReference type="STRING" id="139420.A0A371CLY8"/>
<evidence type="ECO:0000313" key="7">
    <source>
        <dbReference type="EMBL" id="RDX41285.1"/>
    </source>
</evidence>